<feature type="compositionally biased region" description="Polar residues" evidence="2">
    <location>
        <begin position="356"/>
        <end position="370"/>
    </location>
</feature>
<dbReference type="InterPro" id="IPR012337">
    <property type="entry name" value="RNaseH-like_sf"/>
</dbReference>
<feature type="compositionally biased region" description="Basic and acidic residues" evidence="2">
    <location>
        <begin position="664"/>
        <end position="676"/>
    </location>
</feature>
<gene>
    <name evidence="3" type="ORF">DFQ27_005344</name>
</gene>
<organism evidence="3 4">
    <name type="scientific">Actinomortierella ambigua</name>
    <dbReference type="NCBI Taxonomy" id="1343610"/>
    <lineage>
        <taxon>Eukaryota</taxon>
        <taxon>Fungi</taxon>
        <taxon>Fungi incertae sedis</taxon>
        <taxon>Mucoromycota</taxon>
        <taxon>Mortierellomycotina</taxon>
        <taxon>Mortierellomycetes</taxon>
        <taxon>Mortierellales</taxon>
        <taxon>Mortierellaceae</taxon>
        <taxon>Actinomortierella</taxon>
    </lineage>
</organism>
<keyword evidence="4" id="KW-1185">Reference proteome</keyword>
<dbReference type="GO" id="GO:0003723">
    <property type="term" value="F:RNA binding"/>
    <property type="evidence" value="ECO:0007669"/>
    <property type="project" value="TreeGrafter"/>
</dbReference>
<dbReference type="SUPFAM" id="SSF53098">
    <property type="entry name" value="Ribonuclease H-like"/>
    <property type="match status" value="1"/>
</dbReference>
<feature type="compositionally biased region" description="Polar residues" evidence="2">
    <location>
        <begin position="706"/>
        <end position="725"/>
    </location>
</feature>
<accession>A0A9P6QHQ5</accession>
<dbReference type="EMBL" id="JAAAJB010000038">
    <property type="protein sequence ID" value="KAG0268905.1"/>
    <property type="molecule type" value="Genomic_DNA"/>
</dbReference>
<feature type="compositionally biased region" description="Acidic residues" evidence="2">
    <location>
        <begin position="465"/>
        <end position="477"/>
    </location>
</feature>
<dbReference type="InterPro" id="IPR051181">
    <property type="entry name" value="CAF1_poly(A)_ribonucleases"/>
</dbReference>
<sequence>MEILRDEFERWLPDIEKAVAECDFVAMDTEMSGLASPGAIPKNIDSLHTRYNKVAANAANFLVIQLGICTFTWSDDKKAYIARPFNFPCFPASSDGGRAGERFFRCQSTSLEFLIQNGFDFNKWIKHGIPYMTRLEESQFLTRKAEKETTRSQLTDIKIDERNREFYENTRKSIQEWLQTSTEATHTVFAPNSFFRRLVHQIVRIDHGDNLHVTANPQARTMTLQRMTDELRKKIEEARVPKPPMLNLRRVLDMISKARKPLIGHNCFLDLMQITEQYLWELPSELSKWKEMLSVEWDMIMDTKHFANHPTIAPLMEGNTGLENVSEAVRKDPFTTVGPRVVMADGFDRYGAAEGTPSTPDSSVDGNQQGKDSAAAAKKQDKKSLSNAYHEAGYDAFITGQAFLRFAGLAIKTKEHSIQEEHRQKRRKTHHSNEGGSDADEQDGQDKSQSENSAADSSAGNRTEEESDEDGEIVESEEEKRTILSNPTFDFLHSDEVRPYFNRLHMMRSDITVMHLDGPEPEPEDRPLQFMVRNIPSSTKTSALFVLFGKWDPQRFIWIDDTSCWIMLKDAQVSATDSPAAVSPVAKATLSDGTATSASLETAPTSETEPSQAARDELTPGFLGEGHVRPLCVGMDDLAIRGREAGVTLEMAKIEIISWKKWHDDREATESQERPRKGQSTMSTGGEAGVAAVSLSASHSLPPKPSSQVTISTATTDGALTSHGQKSVCEDDVATAAGTKRKRPSSDEGSQDESIEVTAGAPTDEAQ</sequence>
<dbReference type="Proteomes" id="UP000807716">
    <property type="component" value="Unassembled WGS sequence"/>
</dbReference>
<dbReference type="InterPro" id="IPR006941">
    <property type="entry name" value="RNase_CAF1"/>
</dbReference>
<dbReference type="Pfam" id="PF04857">
    <property type="entry name" value="CAF1"/>
    <property type="match status" value="1"/>
</dbReference>
<dbReference type="PANTHER" id="PTHR15092:SF22">
    <property type="entry name" value="POLY(A)-SPECIFIC RIBONUCLEASE PNLDC1"/>
    <property type="match status" value="1"/>
</dbReference>
<dbReference type="InterPro" id="IPR036867">
    <property type="entry name" value="R3H_dom_sf"/>
</dbReference>
<dbReference type="GO" id="GO:1990431">
    <property type="term" value="P:priRNA 3'-end processing"/>
    <property type="evidence" value="ECO:0007669"/>
    <property type="project" value="TreeGrafter"/>
</dbReference>
<dbReference type="GO" id="GO:0000289">
    <property type="term" value="P:nuclear-transcribed mRNA poly(A) tail shortening"/>
    <property type="evidence" value="ECO:0007669"/>
    <property type="project" value="TreeGrafter"/>
</dbReference>
<dbReference type="GO" id="GO:0005634">
    <property type="term" value="C:nucleus"/>
    <property type="evidence" value="ECO:0007669"/>
    <property type="project" value="TreeGrafter"/>
</dbReference>
<comment type="similarity">
    <text evidence="1">Belongs to the CAF1 family.</text>
</comment>
<feature type="compositionally biased region" description="Polar residues" evidence="2">
    <location>
        <begin position="591"/>
        <end position="611"/>
    </location>
</feature>
<dbReference type="PANTHER" id="PTHR15092">
    <property type="entry name" value="POLY A -SPECIFIC RIBONUCLEASE/TARGET OF EGR1, MEMBER 1"/>
    <property type="match status" value="1"/>
</dbReference>
<evidence type="ECO:0000313" key="3">
    <source>
        <dbReference type="EMBL" id="KAG0268905.1"/>
    </source>
</evidence>
<feature type="region of interest" description="Disordered" evidence="2">
    <location>
        <begin position="350"/>
        <end position="381"/>
    </location>
</feature>
<feature type="region of interest" description="Disordered" evidence="2">
    <location>
        <begin position="588"/>
        <end position="622"/>
    </location>
</feature>
<dbReference type="AlphaFoldDB" id="A0A9P6QHQ5"/>
<feature type="compositionally biased region" description="Polar residues" evidence="2">
    <location>
        <begin position="450"/>
        <end position="461"/>
    </location>
</feature>
<evidence type="ECO:0000256" key="1">
    <source>
        <dbReference type="ARBA" id="ARBA00008372"/>
    </source>
</evidence>
<evidence type="ECO:0000313" key="4">
    <source>
        <dbReference type="Proteomes" id="UP000807716"/>
    </source>
</evidence>
<dbReference type="Gene3D" id="3.30.420.10">
    <property type="entry name" value="Ribonuclease H-like superfamily/Ribonuclease H"/>
    <property type="match status" value="1"/>
</dbReference>
<dbReference type="GO" id="GO:0000175">
    <property type="term" value="F:3'-5'-RNA exonuclease activity"/>
    <property type="evidence" value="ECO:0007669"/>
    <property type="project" value="TreeGrafter"/>
</dbReference>
<dbReference type="OrthoDB" id="1432093at2759"/>
<dbReference type="Gene3D" id="3.30.1370.50">
    <property type="entry name" value="R3H-like domain"/>
    <property type="match status" value="1"/>
</dbReference>
<reference evidence="3" key="1">
    <citation type="journal article" date="2020" name="Fungal Divers.">
        <title>Resolving the Mortierellaceae phylogeny through synthesis of multi-gene phylogenetics and phylogenomics.</title>
        <authorList>
            <person name="Vandepol N."/>
            <person name="Liber J."/>
            <person name="Desiro A."/>
            <person name="Na H."/>
            <person name="Kennedy M."/>
            <person name="Barry K."/>
            <person name="Grigoriev I.V."/>
            <person name="Miller A.N."/>
            <person name="O'Donnell K."/>
            <person name="Stajich J.E."/>
            <person name="Bonito G."/>
        </authorList>
    </citation>
    <scope>NUCLEOTIDE SEQUENCE</scope>
    <source>
        <strain evidence="3">BC1065</strain>
    </source>
</reference>
<protein>
    <submittedName>
        <fullName evidence="3">Uncharacterized protein</fullName>
    </submittedName>
</protein>
<proteinExistence type="inferred from homology"/>
<feature type="region of interest" description="Disordered" evidence="2">
    <location>
        <begin position="664"/>
        <end position="767"/>
    </location>
</feature>
<dbReference type="Gene3D" id="3.30.70.330">
    <property type="match status" value="1"/>
</dbReference>
<feature type="compositionally biased region" description="Low complexity" evidence="2">
    <location>
        <begin position="689"/>
        <end position="701"/>
    </location>
</feature>
<dbReference type="InterPro" id="IPR036397">
    <property type="entry name" value="RNaseH_sf"/>
</dbReference>
<dbReference type="InterPro" id="IPR012677">
    <property type="entry name" value="Nucleotide-bd_a/b_plait_sf"/>
</dbReference>
<feature type="region of interest" description="Disordered" evidence="2">
    <location>
        <begin position="417"/>
        <end position="480"/>
    </location>
</feature>
<name>A0A9P6QHQ5_9FUNG</name>
<comment type="caution">
    <text evidence="3">The sequence shown here is derived from an EMBL/GenBank/DDBJ whole genome shotgun (WGS) entry which is preliminary data.</text>
</comment>
<dbReference type="SUPFAM" id="SSF82708">
    <property type="entry name" value="R3H domain"/>
    <property type="match status" value="1"/>
</dbReference>
<evidence type="ECO:0000256" key="2">
    <source>
        <dbReference type="SAM" id="MobiDB-lite"/>
    </source>
</evidence>
<dbReference type="GO" id="GO:1990432">
    <property type="term" value="P:siRNA 3'-end processing"/>
    <property type="evidence" value="ECO:0007669"/>
    <property type="project" value="TreeGrafter"/>
</dbReference>